<dbReference type="KEGG" id="dgo:DGo_CA1728"/>
<keyword evidence="3" id="KW-1185">Reference proteome</keyword>
<protein>
    <submittedName>
        <fullName evidence="2">Uncharacterized protein</fullName>
    </submittedName>
</protein>
<dbReference type="RefSeq" id="WP_014685138.1">
    <property type="nucleotide sequence ID" value="NC_017790.1"/>
</dbReference>
<evidence type="ECO:0000256" key="1">
    <source>
        <dbReference type="SAM" id="Phobius"/>
    </source>
</evidence>
<gene>
    <name evidence="2" type="ordered locus">DGo_CA1728</name>
</gene>
<dbReference type="HOGENOM" id="CLU_2648483_0_0_0"/>
<name>H8GWA5_DEIGI</name>
<proteinExistence type="predicted"/>
<dbReference type="EMBL" id="CP002191">
    <property type="protein sequence ID" value="AFD25655.1"/>
    <property type="molecule type" value="Genomic_DNA"/>
</dbReference>
<keyword evidence="1" id="KW-0812">Transmembrane</keyword>
<feature type="transmembrane region" description="Helical" evidence="1">
    <location>
        <begin position="50"/>
        <end position="74"/>
    </location>
</feature>
<evidence type="ECO:0000313" key="2">
    <source>
        <dbReference type="EMBL" id="AFD25655.1"/>
    </source>
</evidence>
<dbReference type="Proteomes" id="UP000007575">
    <property type="component" value="Chromosome"/>
</dbReference>
<keyword evidence="1" id="KW-1133">Transmembrane helix</keyword>
<sequence length="76" mass="8277">MFSSEDAPFTSGQKLALLLATVLFPPLLLGWALATLWFRETYPQRARGFAWVGLTFLQGVLLVVVVGVGVSLLLGR</sequence>
<evidence type="ECO:0000313" key="3">
    <source>
        <dbReference type="Proteomes" id="UP000007575"/>
    </source>
</evidence>
<dbReference type="AlphaFoldDB" id="H8GWA5"/>
<dbReference type="PATRIC" id="fig|745776.4.peg.1776"/>
<dbReference type="STRING" id="745776.DGo_CA1728"/>
<keyword evidence="1" id="KW-0472">Membrane</keyword>
<reference evidence="2 3" key="1">
    <citation type="journal article" date="2012" name="PLoS ONE">
        <title>Genome sequence and transcriptome analysis of the radioresistant bacterium Deinococcus gobiensis: insights into the extreme environmental adaptations.</title>
        <authorList>
            <person name="Yuan M."/>
            <person name="Chen M."/>
            <person name="Zhang W."/>
            <person name="Lu W."/>
            <person name="Wang J."/>
            <person name="Yang M."/>
            <person name="Zhao P."/>
            <person name="Tang R."/>
            <person name="Li X."/>
            <person name="Hao Y."/>
            <person name="Zhou Z."/>
            <person name="Zhan Y."/>
            <person name="Yu H."/>
            <person name="Teng C."/>
            <person name="Yan Y."/>
            <person name="Ping S."/>
            <person name="Wang Y."/>
            <person name="Lin M."/>
        </authorList>
    </citation>
    <scope>NUCLEOTIDE SEQUENCE [LARGE SCALE GENOMIC DNA]</scope>
    <source>
        <strain evidence="2 3">I-0</strain>
    </source>
</reference>
<organism evidence="2 3">
    <name type="scientific">Deinococcus gobiensis (strain DSM 21396 / JCM 16679 / CGMCC 1.7299 / I-0)</name>
    <dbReference type="NCBI Taxonomy" id="745776"/>
    <lineage>
        <taxon>Bacteria</taxon>
        <taxon>Thermotogati</taxon>
        <taxon>Deinococcota</taxon>
        <taxon>Deinococci</taxon>
        <taxon>Deinococcales</taxon>
        <taxon>Deinococcaceae</taxon>
        <taxon>Deinococcus</taxon>
    </lineage>
</organism>
<feature type="transmembrane region" description="Helical" evidence="1">
    <location>
        <begin position="15"/>
        <end position="38"/>
    </location>
</feature>
<accession>H8GWA5</accession>